<dbReference type="SUPFAM" id="SSF46689">
    <property type="entry name" value="Homeodomain-like"/>
    <property type="match status" value="2"/>
</dbReference>
<dbReference type="PROSITE" id="PS50110">
    <property type="entry name" value="RESPONSE_REGULATORY"/>
    <property type="match status" value="1"/>
</dbReference>
<proteinExistence type="predicted"/>
<dbReference type="AlphaFoldDB" id="A0A7W5AYP3"/>
<dbReference type="PROSITE" id="PS00041">
    <property type="entry name" value="HTH_ARAC_FAMILY_1"/>
    <property type="match status" value="1"/>
</dbReference>
<dbReference type="CDD" id="cd17536">
    <property type="entry name" value="REC_YesN-like"/>
    <property type="match status" value="1"/>
</dbReference>
<dbReference type="SMART" id="SM00342">
    <property type="entry name" value="HTH_ARAC"/>
    <property type="match status" value="1"/>
</dbReference>
<dbReference type="Pfam" id="PF12833">
    <property type="entry name" value="HTH_18"/>
    <property type="match status" value="1"/>
</dbReference>
<keyword evidence="4" id="KW-0597">Phosphoprotein</keyword>
<dbReference type="SMART" id="SM00448">
    <property type="entry name" value="REC"/>
    <property type="match status" value="1"/>
</dbReference>
<organism evidence="7 8">
    <name type="scientific">Paenibacillus phyllosphaerae</name>
    <dbReference type="NCBI Taxonomy" id="274593"/>
    <lineage>
        <taxon>Bacteria</taxon>
        <taxon>Bacillati</taxon>
        <taxon>Bacillota</taxon>
        <taxon>Bacilli</taxon>
        <taxon>Bacillales</taxon>
        <taxon>Paenibacillaceae</taxon>
        <taxon>Paenibacillus</taxon>
    </lineage>
</organism>
<dbReference type="Proteomes" id="UP000570361">
    <property type="component" value="Unassembled WGS sequence"/>
</dbReference>
<keyword evidence="3" id="KW-0804">Transcription</keyword>
<dbReference type="PROSITE" id="PS01124">
    <property type="entry name" value="HTH_ARAC_FAMILY_2"/>
    <property type="match status" value="1"/>
</dbReference>
<dbReference type="Gene3D" id="3.40.50.2300">
    <property type="match status" value="1"/>
</dbReference>
<dbReference type="InterPro" id="IPR001789">
    <property type="entry name" value="Sig_transdc_resp-reg_receiver"/>
</dbReference>
<dbReference type="PANTHER" id="PTHR43280">
    <property type="entry name" value="ARAC-FAMILY TRANSCRIPTIONAL REGULATOR"/>
    <property type="match status" value="1"/>
</dbReference>
<evidence type="ECO:0000313" key="8">
    <source>
        <dbReference type="Proteomes" id="UP000570361"/>
    </source>
</evidence>
<dbReference type="InterPro" id="IPR018062">
    <property type="entry name" value="HTH_AraC-typ_CS"/>
</dbReference>
<reference evidence="7 8" key="1">
    <citation type="submission" date="2020-08" db="EMBL/GenBank/DDBJ databases">
        <title>Genomic Encyclopedia of Type Strains, Phase III (KMG-III): the genomes of soil and plant-associated and newly described type strains.</title>
        <authorList>
            <person name="Whitman W."/>
        </authorList>
    </citation>
    <scope>NUCLEOTIDE SEQUENCE [LARGE SCALE GENOMIC DNA]</scope>
    <source>
        <strain evidence="7 8">CECT 5862</strain>
    </source>
</reference>
<evidence type="ECO:0000256" key="4">
    <source>
        <dbReference type="PROSITE-ProRule" id="PRU00169"/>
    </source>
</evidence>
<evidence type="ECO:0000313" key="7">
    <source>
        <dbReference type="EMBL" id="MBB3110731.1"/>
    </source>
</evidence>
<evidence type="ECO:0000259" key="6">
    <source>
        <dbReference type="PROSITE" id="PS50110"/>
    </source>
</evidence>
<keyword evidence="8" id="KW-1185">Reference proteome</keyword>
<dbReference type="InterPro" id="IPR011006">
    <property type="entry name" value="CheY-like_superfamily"/>
</dbReference>
<dbReference type="GO" id="GO:0000160">
    <property type="term" value="P:phosphorelay signal transduction system"/>
    <property type="evidence" value="ECO:0007669"/>
    <property type="project" value="InterPro"/>
</dbReference>
<feature type="modified residue" description="4-aspartylphosphate" evidence="4">
    <location>
        <position position="54"/>
    </location>
</feature>
<protein>
    <submittedName>
        <fullName evidence="7">Two-component system response regulator YesN</fullName>
    </submittedName>
</protein>
<dbReference type="PRINTS" id="PR00032">
    <property type="entry name" value="HTHARAC"/>
</dbReference>
<dbReference type="EMBL" id="JACHXK010000005">
    <property type="protein sequence ID" value="MBB3110731.1"/>
    <property type="molecule type" value="Genomic_DNA"/>
</dbReference>
<comment type="caution">
    <text evidence="7">The sequence shown here is derived from an EMBL/GenBank/DDBJ whole genome shotgun (WGS) entry which is preliminary data.</text>
</comment>
<dbReference type="Pfam" id="PF00072">
    <property type="entry name" value="Response_reg"/>
    <property type="match status" value="1"/>
</dbReference>
<dbReference type="GO" id="GO:0003700">
    <property type="term" value="F:DNA-binding transcription factor activity"/>
    <property type="evidence" value="ECO:0007669"/>
    <property type="project" value="InterPro"/>
</dbReference>
<accession>A0A7W5AYP3</accession>
<dbReference type="InterPro" id="IPR020449">
    <property type="entry name" value="Tscrpt_reg_AraC-type_HTH"/>
</dbReference>
<evidence type="ECO:0000256" key="3">
    <source>
        <dbReference type="ARBA" id="ARBA00023163"/>
    </source>
</evidence>
<dbReference type="PANTHER" id="PTHR43280:SF10">
    <property type="entry name" value="REGULATORY PROTEIN POCR"/>
    <property type="match status" value="1"/>
</dbReference>
<dbReference type="GO" id="GO:0043565">
    <property type="term" value="F:sequence-specific DNA binding"/>
    <property type="evidence" value="ECO:0007669"/>
    <property type="project" value="InterPro"/>
</dbReference>
<evidence type="ECO:0000256" key="2">
    <source>
        <dbReference type="ARBA" id="ARBA00023125"/>
    </source>
</evidence>
<evidence type="ECO:0000259" key="5">
    <source>
        <dbReference type="PROSITE" id="PS01124"/>
    </source>
</evidence>
<dbReference type="SUPFAM" id="SSF52172">
    <property type="entry name" value="CheY-like"/>
    <property type="match status" value="1"/>
</dbReference>
<feature type="domain" description="Response regulatory" evidence="6">
    <location>
        <begin position="2"/>
        <end position="119"/>
    </location>
</feature>
<dbReference type="Gene3D" id="1.10.10.60">
    <property type="entry name" value="Homeodomain-like"/>
    <property type="match status" value="2"/>
</dbReference>
<sequence>MNVLIVDDERHVREAVKLLVDWESMGIEHVLEAADGAAAVQLIQERKPEIIFTDMMMPNMGGVELLAWAARHSPTSKLVVISGHDDFEFVRQTLTYGGVDYILKPIDPLQLNQALTKAIDGWRADEEARLRDQRHGTQIHQLKPVYLEQFLSTLITDPGASTGAAQTLCQEFGLSHPPARGRIALISLDLAPPTLRRKFAAGWDLLYFAILNIGNELLREQKLGYAFRCRGSENEVALLFWGDAPEAAGVLAEIEAAIKRTLKARLAFGLGNPAALPGALGVSYRQARQSLARRNLLDGRQWCHRSDAGAVAPASAAPLFNDYEERIRYAVQSGNPEQIEAALAPWFQALNQTAYISPEQLQLWWQEIAVAKSVWQRDGRPVSVSGGSASFVIPADEEGAFDLNGWKQLVLEQVCEVGKRYAEADQDRGVIHEIADYIAQFAHEDISLQTIAARFFLSREYISRKFKQVMNENISDYVTRIRIDRAKSLLLAPQLKISQIAEKVGFQDEKYFSKVFKKQTGCSPGEYRKQLHD</sequence>
<feature type="domain" description="HTH araC/xylS-type" evidence="5">
    <location>
        <begin position="432"/>
        <end position="530"/>
    </location>
</feature>
<gene>
    <name evidence="7" type="ORF">FHS18_002798</name>
</gene>
<name>A0A7W5AYP3_9BACL</name>
<dbReference type="RefSeq" id="WP_183600623.1">
    <property type="nucleotide sequence ID" value="NZ_JACHXK010000005.1"/>
</dbReference>
<evidence type="ECO:0000256" key="1">
    <source>
        <dbReference type="ARBA" id="ARBA00023015"/>
    </source>
</evidence>
<keyword evidence="1" id="KW-0805">Transcription regulation</keyword>
<dbReference type="InterPro" id="IPR009057">
    <property type="entry name" value="Homeodomain-like_sf"/>
</dbReference>
<keyword evidence="2" id="KW-0238">DNA-binding</keyword>
<dbReference type="InterPro" id="IPR018060">
    <property type="entry name" value="HTH_AraC"/>
</dbReference>